<organism evidence="2">
    <name type="scientific">Lettuce chordovirus 1</name>
    <dbReference type="NCBI Taxonomy" id="2200955"/>
    <lineage>
        <taxon>Viruses</taxon>
        <taxon>Riboviria</taxon>
        <taxon>Orthornavirae</taxon>
        <taxon>Kitrinoviricota</taxon>
        <taxon>Alsuviricetes</taxon>
        <taxon>Tymovirales</taxon>
        <taxon>Betaflexiviridae</taxon>
        <taxon>Trivirinae</taxon>
        <taxon>Chordovirus</taxon>
        <taxon>Chordovirus unilactucae</taxon>
    </lineage>
</organism>
<feature type="compositionally biased region" description="Basic and acidic residues" evidence="1">
    <location>
        <begin position="303"/>
        <end position="330"/>
    </location>
</feature>
<evidence type="ECO:0000313" key="2">
    <source>
        <dbReference type="EMBL" id="AWK28023.1"/>
    </source>
</evidence>
<dbReference type="Pfam" id="PF01107">
    <property type="entry name" value="MP"/>
    <property type="match status" value="1"/>
</dbReference>
<feature type="region of interest" description="Disordered" evidence="1">
    <location>
        <begin position="303"/>
        <end position="345"/>
    </location>
</feature>
<name>A0A2S1ZRC7_9VIRU</name>
<proteinExistence type="predicted"/>
<reference evidence="2" key="1">
    <citation type="journal article" date="2018" name="Arch. Virol.">
        <title>Complete genome sequence of lettuce chordovirus 1 isolated from cultivated lettuce in France.</title>
        <authorList>
            <person name="Svanella-Dumas L."/>
            <person name="Tausarmpopoulos Jr"/>
            <person name="Marais A."/>
            <person name="Theil S."/>
            <person name="Faure C."/>
            <person name="Gaudin J."/>
            <person name="Candresse T."/>
        </authorList>
    </citation>
    <scope>NUCLEOTIDE SEQUENCE</scope>
    <source>
        <strain evidence="2">P22</strain>
    </source>
</reference>
<sequence length="355" mass="40133">MFKLIFEMETVDVNRFYSIVDSGKSSLEAIKSGSVYKEDGWLNLKYKNCIKKIESNIKINVNPASPLVKVTEIPLITRADIKRTKDMRDYNFIHMGCIIVGIQGLFRKNAGVKGVAMLIDKRWDNLRQAMIGSFAFNLDSCRADAIFKPCFSLSVGDQLLTESLTLLLKFDGLAMRNGSMAVNVSFGLICKLMNTLDSNVEESSEIVDVPMRGAEKIQDSNILVEMMREMDDRFSGNSVIRPIVTDERYFNRGLFKERGVQRTLSSRAEASQNHGSARWLETFLNDKVKIDGAIMSDQDFEVHEEGGFDESKQEGQHIEIRSRKRQDEPTGRLQSQMQGSGGKSYFEAVAEYPIQ</sequence>
<dbReference type="InterPro" id="IPR028919">
    <property type="entry name" value="Viral_movement"/>
</dbReference>
<evidence type="ECO:0000256" key="1">
    <source>
        <dbReference type="SAM" id="MobiDB-lite"/>
    </source>
</evidence>
<accession>A0A2S1ZRC7</accession>
<protein>
    <submittedName>
        <fullName evidence="2">Movement protein</fullName>
    </submittedName>
</protein>
<dbReference type="EMBL" id="MG208124">
    <property type="protein sequence ID" value="AWK28023.1"/>
    <property type="molecule type" value="Genomic_RNA"/>
</dbReference>